<feature type="transmembrane region" description="Helical" evidence="2">
    <location>
        <begin position="369"/>
        <end position="392"/>
    </location>
</feature>
<evidence type="ECO:0000256" key="2">
    <source>
        <dbReference type="SAM" id="Phobius"/>
    </source>
</evidence>
<feature type="region of interest" description="Disordered" evidence="1">
    <location>
        <begin position="818"/>
        <end position="839"/>
    </location>
</feature>
<feature type="compositionally biased region" description="Pro residues" evidence="1">
    <location>
        <begin position="171"/>
        <end position="185"/>
    </location>
</feature>
<feature type="transmembrane region" description="Helical" evidence="2">
    <location>
        <begin position="412"/>
        <end position="433"/>
    </location>
</feature>
<dbReference type="PANTHER" id="PTHR34391">
    <property type="entry name" value="UPF0658 GOLGI APPARATUS MEMBRANE PROTEIN C1952.10C-RELATED"/>
    <property type="match status" value="1"/>
</dbReference>
<feature type="transmembrane region" description="Helical" evidence="2">
    <location>
        <begin position="516"/>
        <end position="544"/>
    </location>
</feature>
<feature type="compositionally biased region" description="Basic residues" evidence="1">
    <location>
        <begin position="118"/>
        <end position="132"/>
    </location>
</feature>
<keyword evidence="2" id="KW-1133">Transmembrane helix</keyword>
<accession>A0A4Y7TR40</accession>
<feature type="region of interest" description="Disordered" evidence="1">
    <location>
        <begin position="719"/>
        <end position="796"/>
    </location>
</feature>
<dbReference type="PANTHER" id="PTHR34391:SF2">
    <property type="entry name" value="TRP C-TERMINAL DOMAIN-CONTAINING PROTEIN"/>
    <property type="match status" value="1"/>
</dbReference>
<dbReference type="EMBL" id="QPFP01000005">
    <property type="protein sequence ID" value="TEB36636.1"/>
    <property type="molecule type" value="Genomic_DNA"/>
</dbReference>
<dbReference type="InterPro" id="IPR040410">
    <property type="entry name" value="UPF0658_Golgi"/>
</dbReference>
<feature type="transmembrane region" description="Helical" evidence="2">
    <location>
        <begin position="453"/>
        <end position="472"/>
    </location>
</feature>
<feature type="region of interest" description="Disordered" evidence="1">
    <location>
        <begin position="110"/>
        <end position="263"/>
    </location>
</feature>
<dbReference type="GO" id="GO:0005794">
    <property type="term" value="C:Golgi apparatus"/>
    <property type="evidence" value="ECO:0007669"/>
    <property type="project" value="TreeGrafter"/>
</dbReference>
<dbReference type="STRING" id="71717.A0A4Y7TR40"/>
<keyword evidence="4" id="KW-1185">Reference proteome</keyword>
<evidence type="ECO:0000313" key="3">
    <source>
        <dbReference type="EMBL" id="TEB36636.1"/>
    </source>
</evidence>
<evidence type="ECO:0000313" key="4">
    <source>
        <dbReference type="Proteomes" id="UP000298030"/>
    </source>
</evidence>
<gene>
    <name evidence="3" type="ORF">FA13DRAFT_1682795</name>
</gene>
<dbReference type="OrthoDB" id="2684482at2759"/>
<evidence type="ECO:0000256" key="1">
    <source>
        <dbReference type="SAM" id="MobiDB-lite"/>
    </source>
</evidence>
<keyword evidence="2" id="KW-0472">Membrane</keyword>
<feature type="compositionally biased region" description="Acidic residues" evidence="1">
    <location>
        <begin position="140"/>
        <end position="163"/>
    </location>
</feature>
<sequence>MLRGQSRELVKRLLALGRAKLVFNRITKTRYTRFYFFLSAFTCLILCALQVVILSDNTKAVEILTAVVDEAECPAHITVLKDGELYVCDSIPDRQGSNCIVLWMSGGGSTNVGSSLVKRSRTRRASQRRVRRQASVGEPPSEDSDDDGGVSDDDSDDDNEVDDGVLGSPSQRPPPPSPTPIPPPTSIVGATSASPTSTISVSTASGSTSITISSNTGTGTSVTFTTATSQTPSASTSRTPTPTKTASTSTEVPNSDGISLSQNSNTPYSMSCIYSMSWLEETLHDSQREDVATVFFQLWLFGLGVVAILNESLPHLGAAFAGHILAVAWSSTRISGTKSLARMYRDAIVAGPCGGADMLGTWFELRQAHTVPVVVLNIISLIGFGFLSYKLLRGYSAASFDRIGSLPSLQRVYKLVLVFSVGLQLSGFFVAVSSGLWLSKVAHGSFRALSHHAGLYIASFAIILAAEIPWLIMGWFCVRRECKARFWMFAVLSAGLLAISGVMFGSDAYRTIFKLWGFFATVTVTSFILLVFTVALGILCYLNYGKGLREYLQMSDKPEGADFDPVGLLDHSEKQPDQSLPQASFHAPVSHEQGDSEWLTAQALPQPPSAAQGSQSIFRTLPEPPQTTSSNPFDSDKDSLYDFHLPKSVWSANTSDIDTRSFRTFTSSESTATATHTFLLQPPPRSVIPQPHPRIPSFNGTVASLVPFEGMPVLPLTPMSFRRSGSSKSITPYPVGSVRSSHGARSNSRSSVSSSSSISSLGSTQRSPFALTPVTLSHTDTSTRRDSGYPTSSDRSSFYAQSEGGLYVVNGSVRQSVGSSVSGEYQVAGPPGRRGTFGV</sequence>
<dbReference type="AlphaFoldDB" id="A0A4Y7TR40"/>
<feature type="compositionally biased region" description="Low complexity" evidence="1">
    <location>
        <begin position="196"/>
        <end position="252"/>
    </location>
</feature>
<feature type="transmembrane region" description="Helical" evidence="2">
    <location>
        <begin position="34"/>
        <end position="54"/>
    </location>
</feature>
<protein>
    <submittedName>
        <fullName evidence="3">Uncharacterized protein</fullName>
    </submittedName>
</protein>
<reference evidence="3 4" key="1">
    <citation type="journal article" date="2019" name="Nat. Ecol. Evol.">
        <title>Megaphylogeny resolves global patterns of mushroom evolution.</title>
        <authorList>
            <person name="Varga T."/>
            <person name="Krizsan K."/>
            <person name="Foldi C."/>
            <person name="Dima B."/>
            <person name="Sanchez-Garcia M."/>
            <person name="Sanchez-Ramirez S."/>
            <person name="Szollosi G.J."/>
            <person name="Szarkandi J.G."/>
            <person name="Papp V."/>
            <person name="Albert L."/>
            <person name="Andreopoulos W."/>
            <person name="Angelini C."/>
            <person name="Antonin V."/>
            <person name="Barry K.W."/>
            <person name="Bougher N.L."/>
            <person name="Buchanan P."/>
            <person name="Buyck B."/>
            <person name="Bense V."/>
            <person name="Catcheside P."/>
            <person name="Chovatia M."/>
            <person name="Cooper J."/>
            <person name="Damon W."/>
            <person name="Desjardin D."/>
            <person name="Finy P."/>
            <person name="Geml J."/>
            <person name="Haridas S."/>
            <person name="Hughes K."/>
            <person name="Justo A."/>
            <person name="Karasinski D."/>
            <person name="Kautmanova I."/>
            <person name="Kiss B."/>
            <person name="Kocsube S."/>
            <person name="Kotiranta H."/>
            <person name="LaButti K.M."/>
            <person name="Lechner B.E."/>
            <person name="Liimatainen K."/>
            <person name="Lipzen A."/>
            <person name="Lukacs Z."/>
            <person name="Mihaltcheva S."/>
            <person name="Morgado L.N."/>
            <person name="Niskanen T."/>
            <person name="Noordeloos M.E."/>
            <person name="Ohm R.A."/>
            <person name="Ortiz-Santana B."/>
            <person name="Ovrebo C."/>
            <person name="Racz N."/>
            <person name="Riley R."/>
            <person name="Savchenko A."/>
            <person name="Shiryaev A."/>
            <person name="Soop K."/>
            <person name="Spirin V."/>
            <person name="Szebenyi C."/>
            <person name="Tomsovsky M."/>
            <person name="Tulloss R.E."/>
            <person name="Uehling J."/>
            <person name="Grigoriev I.V."/>
            <person name="Vagvolgyi C."/>
            <person name="Papp T."/>
            <person name="Martin F.M."/>
            <person name="Miettinen O."/>
            <person name="Hibbett D.S."/>
            <person name="Nagy L.G."/>
        </authorList>
    </citation>
    <scope>NUCLEOTIDE SEQUENCE [LARGE SCALE GENOMIC DNA]</scope>
    <source>
        <strain evidence="3 4">FP101781</strain>
    </source>
</reference>
<organism evidence="3 4">
    <name type="scientific">Coprinellus micaceus</name>
    <name type="common">Glistening ink-cap mushroom</name>
    <name type="synonym">Coprinus micaceus</name>
    <dbReference type="NCBI Taxonomy" id="71717"/>
    <lineage>
        <taxon>Eukaryota</taxon>
        <taxon>Fungi</taxon>
        <taxon>Dikarya</taxon>
        <taxon>Basidiomycota</taxon>
        <taxon>Agaricomycotina</taxon>
        <taxon>Agaricomycetes</taxon>
        <taxon>Agaricomycetidae</taxon>
        <taxon>Agaricales</taxon>
        <taxon>Agaricineae</taxon>
        <taxon>Psathyrellaceae</taxon>
        <taxon>Coprinellus</taxon>
    </lineage>
</organism>
<feature type="compositionally biased region" description="Low complexity" evidence="1">
    <location>
        <begin position="739"/>
        <end position="767"/>
    </location>
</feature>
<keyword evidence="2" id="KW-0812">Transmembrane</keyword>
<feature type="transmembrane region" description="Helical" evidence="2">
    <location>
        <begin position="484"/>
        <end position="504"/>
    </location>
</feature>
<dbReference type="Proteomes" id="UP000298030">
    <property type="component" value="Unassembled WGS sequence"/>
</dbReference>
<proteinExistence type="predicted"/>
<name>A0A4Y7TR40_COPMI</name>
<comment type="caution">
    <text evidence="3">The sequence shown here is derived from an EMBL/GenBank/DDBJ whole genome shotgun (WGS) entry which is preliminary data.</text>
</comment>